<dbReference type="Proteomes" id="UP000535020">
    <property type="component" value="Unassembled WGS sequence"/>
</dbReference>
<dbReference type="RefSeq" id="WP_176007016.1">
    <property type="nucleotide sequence ID" value="NZ_JABWMI010000018.1"/>
</dbReference>
<keyword evidence="2" id="KW-1185">Reference proteome</keyword>
<reference evidence="1 2" key="1">
    <citation type="submission" date="2020-07" db="EMBL/GenBank/DDBJ databases">
        <authorList>
            <person name="Sun Q."/>
        </authorList>
    </citation>
    <scope>NUCLEOTIDE SEQUENCE [LARGE SCALE GENOMIC DNA]</scope>
    <source>
        <strain evidence="1 2">MAH-1</strain>
    </source>
</reference>
<sequence>MHTTNIYKWFDLKKNLMVISSPSKSHVRFALVLVLAVLFQSCGLFLKGSINRKFPPVITQDMKIAGACKNLNALDTTLNYDVSMQLRKQMLDSLVSELLKQNTRSIVFDQKELDSLVIKDASLAFGEQELLANTEQKLYLSHKRLKNVEYEVNAALIPYYSGDTLYLNPYFNSIKIKHIGFKGLGFLTRQKPLYKLLNNILSQHLANLNGTLKTYHVKLKPLPQDNIQVSTLISAGSGVSIETDATITFKGLKPQFSININPDGMRMLGLFNADPVNAFECPSYQAMDLSEKKRVFMVLDKELKNRFESIDKRNFDTPEWEANSQMTVKIRNGFLSSNLNEALSNLNFRFSANKSFAQDIPRAGVYVPRPGLSCPSGWRCVINPGFCAACNVAKHALNVLPSRIKAGTIGGSANGSGSISCNLNNIVFDDTFSSVAIAQDMSFSGKLNYDLTYHGYEGIGFLLSCPYLQFKGNPNFSGSIKNPELVADITKTNLADGCTLSIRPRPIQYQIQLSSSPVEDMFTNIRNHLTCGAGIRALGITFGLGSIVGNAFKLDDLAQIADAALFGKYDSELELHSMDLPIQYTVQTPYGNFPLIPHWGQKSINAGYVAPTATSLVSNK</sequence>
<protein>
    <submittedName>
        <fullName evidence="1">Uncharacterized protein</fullName>
    </submittedName>
</protein>
<evidence type="ECO:0000313" key="2">
    <source>
        <dbReference type="Proteomes" id="UP000535020"/>
    </source>
</evidence>
<accession>A0A7Y8Y420</accession>
<comment type="caution">
    <text evidence="1">The sequence shown here is derived from an EMBL/GenBank/DDBJ whole genome shotgun (WGS) entry which is preliminary data.</text>
</comment>
<dbReference type="EMBL" id="JACBJI010000007">
    <property type="protein sequence ID" value="NYA72209.1"/>
    <property type="molecule type" value="Genomic_DNA"/>
</dbReference>
<dbReference type="AlphaFoldDB" id="A0A7Y8Y420"/>
<gene>
    <name evidence="1" type="ORF">HZF10_14865</name>
</gene>
<evidence type="ECO:0000313" key="1">
    <source>
        <dbReference type="EMBL" id="NYA72209.1"/>
    </source>
</evidence>
<proteinExistence type="predicted"/>
<name>A0A7Y8Y420_9FLAO</name>
<organism evidence="1 2">
    <name type="scientific">Flavobacterium agri</name>
    <dbReference type="NCBI Taxonomy" id="2743471"/>
    <lineage>
        <taxon>Bacteria</taxon>
        <taxon>Pseudomonadati</taxon>
        <taxon>Bacteroidota</taxon>
        <taxon>Flavobacteriia</taxon>
        <taxon>Flavobacteriales</taxon>
        <taxon>Flavobacteriaceae</taxon>
        <taxon>Flavobacterium</taxon>
    </lineage>
</organism>